<sequence>MIRSFLIFCLIFCHSQLQAQEKDKTWVAFWDEAYDLRGFKDADGNVVIPPKFMGFTVASQFDEVIAVTEETNGQFISYHLSKSGNIFGKDSLYISDNSADCESEGFIRFEANEKVGMFNSHGEIVIPAEYNALSRVMNGLVIALKGAKKSFWDKMNHSGCNHFSWKGGETILIDTANNILIKDFEKEKQLDFYSLEKTYKKTSDQKRLNYKAEDGFYYSFIDKEMAFKSWLHDSLLSELTIQKLLTASNDTLFYWDDIEGWVEQSKHDYLKNQFDDIKNSLLTVKNPSTDYFISLGDLVIFNEHSSAYNKYFNNCGQAKTWRFPLFTIVINSSEKDKLTQDHISFLKTDRGYQLINVTLRNP</sequence>
<comment type="caution">
    <text evidence="2">The sequence shown here is derived from an EMBL/GenBank/DDBJ whole genome shotgun (WGS) entry which is preliminary data.</text>
</comment>
<dbReference type="Pfam" id="PF14903">
    <property type="entry name" value="WG_beta_rep"/>
    <property type="match status" value="2"/>
</dbReference>
<name>A0A2T4DG84_9BACT</name>
<feature type="chain" id="PRO_5015436695" description="WG repeat-containing protein" evidence="1">
    <location>
        <begin position="20"/>
        <end position="362"/>
    </location>
</feature>
<reference evidence="2 3" key="1">
    <citation type="submission" date="2018-03" db="EMBL/GenBank/DDBJ databases">
        <title>Cross-interface Injection: A General Nanoliter Liquid Handling Method Applied to Single Cells Genome Amplification Automated Nanoliter Liquid Handling Applied to Single Cell Multiple Displacement Amplification.</title>
        <authorList>
            <person name="Yun J."/>
            <person name="Xu P."/>
            <person name="Xu J."/>
            <person name="Dai X."/>
            <person name="Wang Y."/>
            <person name="Zheng X."/>
            <person name="Cao C."/>
            <person name="Yi Q."/>
            <person name="Zhu Y."/>
            <person name="Wang L."/>
            <person name="Dong Z."/>
            <person name="Huang Y."/>
            <person name="Huang L."/>
            <person name="Du W."/>
        </authorList>
    </citation>
    <scope>NUCLEOTIDE SEQUENCE [LARGE SCALE GENOMIC DNA]</scope>
    <source>
        <strain evidence="2 3">Z-D1-2</strain>
    </source>
</reference>
<dbReference type="AlphaFoldDB" id="A0A2T4DG84"/>
<feature type="signal peptide" evidence="1">
    <location>
        <begin position="1"/>
        <end position="19"/>
    </location>
</feature>
<evidence type="ECO:0000256" key="1">
    <source>
        <dbReference type="SAM" id="SignalP"/>
    </source>
</evidence>
<evidence type="ECO:0008006" key="4">
    <source>
        <dbReference type="Google" id="ProtNLM"/>
    </source>
</evidence>
<dbReference type="InterPro" id="IPR032774">
    <property type="entry name" value="WG_beta_rep"/>
</dbReference>
<organism evidence="2 3">
    <name type="scientific">Marivirga lumbricoides</name>
    <dbReference type="NCBI Taxonomy" id="1046115"/>
    <lineage>
        <taxon>Bacteria</taxon>
        <taxon>Pseudomonadati</taxon>
        <taxon>Bacteroidota</taxon>
        <taxon>Cytophagia</taxon>
        <taxon>Cytophagales</taxon>
        <taxon>Marivirgaceae</taxon>
        <taxon>Marivirga</taxon>
    </lineage>
</organism>
<evidence type="ECO:0000313" key="2">
    <source>
        <dbReference type="EMBL" id="PTB92762.1"/>
    </source>
</evidence>
<gene>
    <name evidence="2" type="ORF">C9994_13650</name>
</gene>
<proteinExistence type="predicted"/>
<dbReference type="EMBL" id="PYVU01000200">
    <property type="protein sequence ID" value="PTB92762.1"/>
    <property type="molecule type" value="Genomic_DNA"/>
</dbReference>
<dbReference type="Proteomes" id="UP000240608">
    <property type="component" value="Unassembled WGS sequence"/>
</dbReference>
<keyword evidence="1" id="KW-0732">Signal</keyword>
<protein>
    <recommendedName>
        <fullName evidence="4">WG repeat-containing protein</fullName>
    </recommendedName>
</protein>
<evidence type="ECO:0000313" key="3">
    <source>
        <dbReference type="Proteomes" id="UP000240608"/>
    </source>
</evidence>
<accession>A0A2T4DG84</accession>